<dbReference type="STRING" id="1221996.QY95_01305"/>
<evidence type="ECO:0000313" key="1">
    <source>
        <dbReference type="EMBL" id="KKB40731.1"/>
    </source>
</evidence>
<dbReference type="InterPro" id="IPR036873">
    <property type="entry name" value="Rhodanese-like_dom_sf"/>
</dbReference>
<evidence type="ECO:0000313" key="2">
    <source>
        <dbReference type="Proteomes" id="UP000031563"/>
    </source>
</evidence>
<evidence type="ECO:0008006" key="3">
    <source>
        <dbReference type="Google" id="ProtNLM"/>
    </source>
</evidence>
<dbReference type="Proteomes" id="UP000031563">
    <property type="component" value="Unassembled WGS sequence"/>
</dbReference>
<dbReference type="OrthoDB" id="2967651at2"/>
<proteinExistence type="predicted"/>
<protein>
    <recommendedName>
        <fullName evidence="3">Sulfurtransferase</fullName>
    </recommendedName>
</protein>
<dbReference type="RefSeq" id="WP_039233338.1">
    <property type="nucleotide sequence ID" value="NZ_JWIQ02000034.1"/>
</dbReference>
<accession>A0A0F5HXH4</accession>
<organism evidence="1 2">
    <name type="scientific">Bacillus thermotolerans</name>
    <name type="common">Quasibacillus thermotolerans</name>
    <dbReference type="NCBI Taxonomy" id="1221996"/>
    <lineage>
        <taxon>Bacteria</taxon>
        <taxon>Bacillati</taxon>
        <taxon>Bacillota</taxon>
        <taxon>Bacilli</taxon>
        <taxon>Bacillales</taxon>
        <taxon>Bacillaceae</taxon>
        <taxon>Bacillus</taxon>
    </lineage>
</organism>
<accession>A0A0F5I5C2</accession>
<comment type="caution">
    <text evidence="1">The sequence shown here is derived from an EMBL/GenBank/DDBJ whole genome shotgun (WGS) entry which is preliminary data.</text>
</comment>
<sequence>MVVMILTLLILAVIYYKRYIPVVGVQSADVNSLDKESVKVVDVRDYNESYKDPVVEAVNMPIAYMKRNYHEIAGKNIHVVAADELEKNMSIRFFRKRGIHVTSYTLMN</sequence>
<dbReference type="SUPFAM" id="SSF52821">
    <property type="entry name" value="Rhodanese/Cell cycle control phosphatase"/>
    <property type="match status" value="1"/>
</dbReference>
<dbReference type="AlphaFoldDB" id="A0A0F5I5C2"/>
<name>A0A0F5I5C2_BACTR</name>
<dbReference type="EMBL" id="JWIR02000027">
    <property type="protein sequence ID" value="KKB40731.1"/>
    <property type="molecule type" value="Genomic_DNA"/>
</dbReference>
<dbReference type="Gene3D" id="3.40.250.10">
    <property type="entry name" value="Rhodanese-like domain"/>
    <property type="match status" value="1"/>
</dbReference>
<reference evidence="1" key="1">
    <citation type="submission" date="2015-02" db="EMBL/GenBank/DDBJ databases">
        <title>Genome Assembly of Bacillaceae bacterium MTCC 8252.</title>
        <authorList>
            <person name="Verma A."/>
            <person name="Khatri I."/>
            <person name="Mual P."/>
            <person name="Subramanian S."/>
            <person name="Krishnamurthi S."/>
        </authorList>
    </citation>
    <scope>NUCLEOTIDE SEQUENCE [LARGE SCALE GENOMIC DNA]</scope>
    <source>
        <strain evidence="1">MTCC 8252</strain>
    </source>
</reference>
<keyword evidence="2" id="KW-1185">Reference proteome</keyword>
<gene>
    <name evidence="1" type="ORF">QY95_01305</name>
</gene>